<keyword evidence="3" id="KW-1185">Reference proteome</keyword>
<organism evidence="2 3">
    <name type="scientific">Sinomonas cyclohexanicum</name>
    <name type="common">Corynebacterium cyclohexanicum</name>
    <dbReference type="NCBI Taxonomy" id="322009"/>
    <lineage>
        <taxon>Bacteria</taxon>
        <taxon>Bacillati</taxon>
        <taxon>Actinomycetota</taxon>
        <taxon>Actinomycetes</taxon>
        <taxon>Micrococcales</taxon>
        <taxon>Micrococcaceae</taxon>
        <taxon>Sinomonas</taxon>
    </lineage>
</organism>
<dbReference type="PANTHER" id="PTHR38442:SF1">
    <property type="entry name" value="INNER MEMBRANE PROTEIN"/>
    <property type="match status" value="1"/>
</dbReference>
<gene>
    <name evidence="2" type="ORF">SCMU_03690</name>
</gene>
<proteinExistence type="predicted"/>
<dbReference type="InterPro" id="IPR007383">
    <property type="entry name" value="DUF445"/>
</dbReference>
<accession>A0ABN6FBZ1</accession>
<evidence type="ECO:0000313" key="3">
    <source>
        <dbReference type="Proteomes" id="UP001319861"/>
    </source>
</evidence>
<name>A0ABN6FBZ1_SINCY</name>
<sequence length="429" mass="46439">MVTLNRLMGAPQGLSPADQERAAALRRMKTFALSLLIVAAIIFGVSFALQGQYPWLEYVRAASEGAMVGALADWFAVTALFRHPLGLPIPHTAIIPTRKDAIGASLSGFVRDNFLSSAVVRAKLETVDVARKAGTWLASPAGAERVAKEGAAVVRGAFTVLNDDDVQAVIEGMVRKHLLTPPWGPPLGRLAEQVFAAGHHHQLVDVLVDRAADWVSANYDTVSRVVTDRSPSWVPSFANELVGDKVYIELSKFVAAVQSDPNHQARQSIDAYLRDLAQDLQHEPTMIARVEGMKAELLGDPQVRSLAGRTWATIKRVLLEAVSDPRSELHQRFTTAVRDFGARLVEDEELAGKVNAWVADAASYVVGTYKDDIAGVIEDTVARWDAEETSQKIELQVGKDLQFIRINGTVVGALAGVLIFAVAHAIFGG</sequence>
<feature type="transmembrane region" description="Helical" evidence="1">
    <location>
        <begin position="406"/>
        <end position="427"/>
    </location>
</feature>
<feature type="transmembrane region" description="Helical" evidence="1">
    <location>
        <begin position="31"/>
        <end position="49"/>
    </location>
</feature>
<dbReference type="Proteomes" id="UP001319861">
    <property type="component" value="Chromosome"/>
</dbReference>
<keyword evidence="1" id="KW-0472">Membrane</keyword>
<dbReference type="EMBL" id="AP024525">
    <property type="protein sequence ID" value="BCT74527.1"/>
    <property type="molecule type" value="Genomic_DNA"/>
</dbReference>
<dbReference type="Pfam" id="PF04286">
    <property type="entry name" value="DUF445"/>
    <property type="match status" value="1"/>
</dbReference>
<keyword evidence="1" id="KW-1133">Transmembrane helix</keyword>
<dbReference type="PANTHER" id="PTHR38442">
    <property type="entry name" value="INNER MEMBRANE PROTEIN-RELATED"/>
    <property type="match status" value="1"/>
</dbReference>
<evidence type="ECO:0000256" key="1">
    <source>
        <dbReference type="SAM" id="Phobius"/>
    </source>
</evidence>
<evidence type="ECO:0000313" key="2">
    <source>
        <dbReference type="EMBL" id="BCT74527.1"/>
    </source>
</evidence>
<protein>
    <submittedName>
        <fullName evidence="2">Membrane protein</fullName>
    </submittedName>
</protein>
<keyword evidence="1" id="KW-0812">Transmembrane</keyword>
<dbReference type="RefSeq" id="WP_229231266.1">
    <property type="nucleotide sequence ID" value="NZ_AP024525.1"/>
</dbReference>
<reference evidence="2 3" key="1">
    <citation type="journal article" date="2021" name="J. Biosci. Bioeng.">
        <title>Identification and characterization of a chc gene cluster responsible for the aromatization pathway of cyclohexanecarboxylate degradation in Sinomonas cyclohexanicum ATCC 51369.</title>
        <authorList>
            <person name="Yamamoto T."/>
            <person name="Hasegawa Y."/>
            <person name="Lau P.C.K."/>
            <person name="Iwaki H."/>
        </authorList>
    </citation>
    <scope>NUCLEOTIDE SEQUENCE [LARGE SCALE GENOMIC DNA]</scope>
    <source>
        <strain evidence="2 3">ATCC 51369</strain>
    </source>
</reference>